<dbReference type="PANTHER" id="PTHR12599">
    <property type="entry name" value="PTERIN-4-ALPHA-CARBINOLAMINE DEHYDRATASE"/>
    <property type="match status" value="1"/>
</dbReference>
<dbReference type="Proteomes" id="UP000826722">
    <property type="component" value="Chromosome"/>
</dbReference>
<keyword evidence="6" id="KW-1185">Reference proteome</keyword>
<evidence type="ECO:0000256" key="4">
    <source>
        <dbReference type="ARBA" id="ARBA00023239"/>
    </source>
</evidence>
<comment type="catalytic activity">
    <reaction evidence="1">
        <text>(4aS,6R)-4a-hydroxy-L-erythro-5,6,7,8-tetrahydrobiopterin = (6R)-L-erythro-6,7-dihydrobiopterin + H2O</text>
        <dbReference type="Rhea" id="RHEA:11920"/>
        <dbReference type="ChEBI" id="CHEBI:15377"/>
        <dbReference type="ChEBI" id="CHEBI:15642"/>
        <dbReference type="ChEBI" id="CHEBI:43120"/>
        <dbReference type="EC" id="4.2.1.96"/>
    </reaction>
</comment>
<dbReference type="GO" id="GO:0008124">
    <property type="term" value="F:4-alpha-hydroxytetrahydrobiopterin dehydratase activity"/>
    <property type="evidence" value="ECO:0007669"/>
    <property type="project" value="UniProtKB-EC"/>
</dbReference>
<dbReference type="AlphaFoldDB" id="A0A8D5G867"/>
<evidence type="ECO:0000256" key="2">
    <source>
        <dbReference type="ARBA" id="ARBA00006472"/>
    </source>
</evidence>
<evidence type="ECO:0000313" key="5">
    <source>
        <dbReference type="EMBL" id="BCM24937.1"/>
    </source>
</evidence>
<dbReference type="KEGG" id="mpau:ZMTM_11960"/>
<dbReference type="Pfam" id="PF01329">
    <property type="entry name" value="Pterin_4a"/>
    <property type="match status" value="1"/>
</dbReference>
<dbReference type="InterPro" id="IPR001533">
    <property type="entry name" value="Pterin_deHydtase"/>
</dbReference>
<evidence type="ECO:0000256" key="3">
    <source>
        <dbReference type="ARBA" id="ARBA00013252"/>
    </source>
</evidence>
<sequence length="127" mass="14594">MAESSNERTYTEAEINTKIAAEFPHWYFEDGWIRRKYKTSGWKGTLMVVNTIGHLAEAAWHHPDLTVSYAFVIVKLCTHSAKGITDKDWELAKKIEDVIQWQPGKDGGSLEGTPNEDARFKYIKYDN</sequence>
<proteinExistence type="inferred from homology"/>
<reference evidence="5" key="1">
    <citation type="journal article" date="2021" name="Arch. Microbiol.">
        <title>Methyloradius palustris gen. nov., sp. nov., a methanol-oxidizing bacterium isolated from snow.</title>
        <authorList>
            <person name="Miyadera T."/>
            <person name="Kojima H."/>
            <person name="Fukui M."/>
        </authorList>
    </citation>
    <scope>NUCLEOTIDE SEQUENCE</scope>
    <source>
        <strain evidence="5">Zm11</strain>
    </source>
</reference>
<dbReference type="CDD" id="cd00488">
    <property type="entry name" value="PCD_DCoH"/>
    <property type="match status" value="1"/>
</dbReference>
<name>A0A8D5G867_9PROT</name>
<evidence type="ECO:0000313" key="6">
    <source>
        <dbReference type="Proteomes" id="UP000826722"/>
    </source>
</evidence>
<dbReference type="Gene3D" id="3.30.1360.20">
    <property type="entry name" value="Transcriptional coactivator/pterin dehydratase"/>
    <property type="match status" value="1"/>
</dbReference>
<dbReference type="EC" id="4.2.1.96" evidence="3"/>
<dbReference type="EMBL" id="AP024110">
    <property type="protein sequence ID" value="BCM24937.1"/>
    <property type="molecule type" value="Genomic_DNA"/>
</dbReference>
<evidence type="ECO:0000256" key="1">
    <source>
        <dbReference type="ARBA" id="ARBA00001554"/>
    </source>
</evidence>
<dbReference type="SUPFAM" id="SSF55248">
    <property type="entry name" value="PCD-like"/>
    <property type="match status" value="1"/>
</dbReference>
<organism evidence="5 6">
    <name type="scientific">Methyloradius palustris</name>
    <dbReference type="NCBI Taxonomy" id="2778876"/>
    <lineage>
        <taxon>Bacteria</taxon>
        <taxon>Pseudomonadati</taxon>
        <taxon>Pseudomonadota</taxon>
        <taxon>Betaproteobacteria</taxon>
        <taxon>Nitrosomonadales</taxon>
        <taxon>Methylophilaceae</taxon>
        <taxon>Methyloradius</taxon>
    </lineage>
</organism>
<protein>
    <recommendedName>
        <fullName evidence="3">4a-hydroxytetrahydrobiopterin dehydratase</fullName>
        <ecNumber evidence="3">4.2.1.96</ecNumber>
    </recommendedName>
</protein>
<accession>A0A8D5G867</accession>
<gene>
    <name evidence="5" type="ORF">ZMTM_11960</name>
</gene>
<dbReference type="InterPro" id="IPR036428">
    <property type="entry name" value="PCD_sf"/>
</dbReference>
<dbReference type="GO" id="GO:0006729">
    <property type="term" value="P:tetrahydrobiopterin biosynthetic process"/>
    <property type="evidence" value="ECO:0007669"/>
    <property type="project" value="InterPro"/>
</dbReference>
<dbReference type="RefSeq" id="WP_221765419.1">
    <property type="nucleotide sequence ID" value="NZ_AP024110.1"/>
</dbReference>
<dbReference type="PANTHER" id="PTHR12599:SF0">
    <property type="entry name" value="PTERIN-4-ALPHA-CARBINOLAMINE DEHYDRATASE"/>
    <property type="match status" value="1"/>
</dbReference>
<comment type="similarity">
    <text evidence="2">Belongs to the pterin-4-alpha-carbinolamine dehydratase family.</text>
</comment>
<keyword evidence="4" id="KW-0456">Lyase</keyword>